<protein>
    <recommendedName>
        <fullName evidence="3">Guanylate kinase</fullName>
        <ecNumber evidence="2">2.7.4.8</ecNumber>
    </recommendedName>
    <alternativeName>
        <fullName evidence="8">GMP kinase</fullName>
    </alternativeName>
</protein>
<keyword evidence="5" id="KW-0547">Nucleotide-binding</keyword>
<dbReference type="EMBL" id="MNUE01000013">
    <property type="protein sequence ID" value="OJD36153.1"/>
    <property type="molecule type" value="Genomic_DNA"/>
</dbReference>
<dbReference type="SUPFAM" id="SSF52540">
    <property type="entry name" value="P-loop containing nucleoside triphosphate hydrolases"/>
    <property type="match status" value="1"/>
</dbReference>
<keyword evidence="11" id="KW-1185">Reference proteome</keyword>
<dbReference type="InterPro" id="IPR017665">
    <property type="entry name" value="Guanylate_kinase"/>
</dbReference>
<comment type="similarity">
    <text evidence="1">Belongs to the guanylate kinase family.</text>
</comment>
<evidence type="ECO:0000256" key="4">
    <source>
        <dbReference type="ARBA" id="ARBA00022679"/>
    </source>
</evidence>
<dbReference type="GeneID" id="31011157"/>
<accession>A0A1J9R6J1</accession>
<evidence type="ECO:0000256" key="7">
    <source>
        <dbReference type="ARBA" id="ARBA00022840"/>
    </source>
</evidence>
<dbReference type="Pfam" id="PF00625">
    <property type="entry name" value="Guanylate_kin"/>
    <property type="match status" value="1"/>
</dbReference>
<dbReference type="AlphaFoldDB" id="A0A1J9R6J1"/>
<dbReference type="FunFam" id="3.40.50.300:FF:000776">
    <property type="entry name" value="Guanylate kinase 2"/>
    <property type="match status" value="1"/>
</dbReference>
<dbReference type="STRING" id="236234.A0A1J9R6J1"/>
<evidence type="ECO:0000313" key="11">
    <source>
        <dbReference type="Proteomes" id="UP000183809"/>
    </source>
</evidence>
<keyword evidence="4" id="KW-0808">Transferase</keyword>
<dbReference type="PROSITE" id="PS50052">
    <property type="entry name" value="GUANYLATE_KINASE_2"/>
    <property type="match status" value="1"/>
</dbReference>
<proteinExistence type="inferred from homology"/>
<evidence type="ECO:0000256" key="5">
    <source>
        <dbReference type="ARBA" id="ARBA00022741"/>
    </source>
</evidence>
<evidence type="ECO:0000313" key="10">
    <source>
        <dbReference type="EMBL" id="OJD36153.1"/>
    </source>
</evidence>
<evidence type="ECO:0000256" key="1">
    <source>
        <dbReference type="ARBA" id="ARBA00005790"/>
    </source>
</evidence>
<dbReference type="GO" id="GO:0005829">
    <property type="term" value="C:cytosol"/>
    <property type="evidence" value="ECO:0007669"/>
    <property type="project" value="TreeGrafter"/>
</dbReference>
<name>A0A1J9R6J1_9PEZI</name>
<dbReference type="Gene3D" id="3.40.50.300">
    <property type="entry name" value="P-loop containing nucleotide triphosphate hydrolases"/>
    <property type="match status" value="1"/>
</dbReference>
<dbReference type="EC" id="2.7.4.8" evidence="2"/>
<dbReference type="OrthoDB" id="6334211at2759"/>
<keyword evidence="7" id="KW-0067">ATP-binding</keyword>
<feature type="domain" description="Guanylate kinase-like" evidence="9">
    <location>
        <begin position="76"/>
        <end position="265"/>
    </location>
</feature>
<dbReference type="PANTHER" id="PTHR23117:SF13">
    <property type="entry name" value="GUANYLATE KINASE"/>
    <property type="match status" value="1"/>
</dbReference>
<evidence type="ECO:0000256" key="3">
    <source>
        <dbReference type="ARBA" id="ARBA00016296"/>
    </source>
</evidence>
<dbReference type="NCBIfam" id="TIGR03263">
    <property type="entry name" value="guanyl_kin"/>
    <property type="match status" value="1"/>
</dbReference>
<gene>
    <name evidence="10" type="ORF">BKCO1_1300019</name>
</gene>
<evidence type="ECO:0000259" key="9">
    <source>
        <dbReference type="PROSITE" id="PS50052"/>
    </source>
</evidence>
<dbReference type="Proteomes" id="UP000183809">
    <property type="component" value="Unassembled WGS sequence"/>
</dbReference>
<evidence type="ECO:0000256" key="8">
    <source>
        <dbReference type="ARBA" id="ARBA00030128"/>
    </source>
</evidence>
<dbReference type="InterPro" id="IPR008145">
    <property type="entry name" value="GK/Ca_channel_bsu"/>
</dbReference>
<dbReference type="CDD" id="cd00071">
    <property type="entry name" value="GMPK"/>
    <property type="match status" value="1"/>
</dbReference>
<dbReference type="PANTHER" id="PTHR23117">
    <property type="entry name" value="GUANYLATE KINASE-RELATED"/>
    <property type="match status" value="1"/>
</dbReference>
<evidence type="ECO:0000256" key="2">
    <source>
        <dbReference type="ARBA" id="ARBA00012961"/>
    </source>
</evidence>
<dbReference type="SMART" id="SM00072">
    <property type="entry name" value="GuKc"/>
    <property type="match status" value="1"/>
</dbReference>
<organism evidence="10 11">
    <name type="scientific">Diplodia corticola</name>
    <dbReference type="NCBI Taxonomy" id="236234"/>
    <lineage>
        <taxon>Eukaryota</taxon>
        <taxon>Fungi</taxon>
        <taxon>Dikarya</taxon>
        <taxon>Ascomycota</taxon>
        <taxon>Pezizomycotina</taxon>
        <taxon>Dothideomycetes</taxon>
        <taxon>Dothideomycetes incertae sedis</taxon>
        <taxon>Botryosphaeriales</taxon>
        <taxon>Botryosphaeriaceae</taxon>
        <taxon>Diplodia</taxon>
    </lineage>
</organism>
<dbReference type="GO" id="GO:0005524">
    <property type="term" value="F:ATP binding"/>
    <property type="evidence" value="ECO:0007669"/>
    <property type="project" value="UniProtKB-KW"/>
</dbReference>
<dbReference type="PROSITE" id="PS00856">
    <property type="entry name" value="GUANYLATE_KINASE_1"/>
    <property type="match status" value="1"/>
</dbReference>
<dbReference type="InterPro" id="IPR008144">
    <property type="entry name" value="Guanylate_kin-like_dom"/>
</dbReference>
<evidence type="ECO:0000256" key="6">
    <source>
        <dbReference type="ARBA" id="ARBA00022777"/>
    </source>
</evidence>
<sequence>MRCFVTLLAPIRVRETFVAPPALSSRLTAILPGRQQPVLQHNPAQRQSFVTTSISSFSYARSSSEMSQQSKPAFDTRPVIISGPSGAGKSTILKRLFAEFPGRFGFSVSHTTRAPRPGEQDGREYHFTTREEFETMIADSKFVENAIFGGNRYGTSFAAVADLAKEGRVCILDIELEGVKQVDRLSKEDRLPFARPKFLFLAPPSVEVLEQRLRGRGTDTEDAIQKRLDQARVEMEFAETGAIHEKVVVNDDLDKAYKEVRDFIVGPAES</sequence>
<keyword evidence="6 10" id="KW-0418">Kinase</keyword>
<dbReference type="InterPro" id="IPR020590">
    <property type="entry name" value="Guanylate_kinase_CS"/>
</dbReference>
<dbReference type="FunFam" id="3.30.63.10:FF:000002">
    <property type="entry name" value="Guanylate kinase 1"/>
    <property type="match status" value="1"/>
</dbReference>
<dbReference type="InterPro" id="IPR027417">
    <property type="entry name" value="P-loop_NTPase"/>
</dbReference>
<reference evidence="10 11" key="1">
    <citation type="submission" date="2016-10" db="EMBL/GenBank/DDBJ databases">
        <title>Proteomics and genomics reveal pathogen-plant mechanisms compatible with a hemibiotrophic lifestyle of Diplodia corticola.</title>
        <authorList>
            <person name="Fernandes I."/>
            <person name="De Jonge R."/>
            <person name="Van De Peer Y."/>
            <person name="Devreese B."/>
            <person name="Alves A."/>
            <person name="Esteves A.C."/>
        </authorList>
    </citation>
    <scope>NUCLEOTIDE SEQUENCE [LARGE SCALE GENOMIC DNA]</scope>
    <source>
        <strain evidence="10 11">CBS 112549</strain>
    </source>
</reference>
<dbReference type="GO" id="GO:0004385">
    <property type="term" value="F:GMP kinase activity"/>
    <property type="evidence" value="ECO:0007669"/>
    <property type="project" value="UniProtKB-EC"/>
</dbReference>
<comment type="caution">
    <text evidence="10">The sequence shown here is derived from an EMBL/GenBank/DDBJ whole genome shotgun (WGS) entry which is preliminary data.</text>
</comment>
<dbReference type="RefSeq" id="XP_020132413.1">
    <property type="nucleotide sequence ID" value="XM_020270898.1"/>
</dbReference>